<reference evidence="3 4" key="1">
    <citation type="submission" date="2014-02" db="EMBL/GenBank/DDBJ databases">
        <title>The Genome Sequence of Trichophyton rubrum (morphotype soudanense) CBS 452.61.</title>
        <authorList>
            <consortium name="The Broad Institute Genomics Platform"/>
            <person name="Cuomo C.A."/>
            <person name="White T.C."/>
            <person name="Graser Y."/>
            <person name="Martinez-Rossi N."/>
            <person name="Heitman J."/>
            <person name="Young S.K."/>
            <person name="Zeng Q."/>
            <person name="Gargeya S."/>
            <person name="Abouelleil A."/>
            <person name="Alvarado L."/>
            <person name="Chapman S.B."/>
            <person name="Gainer-Dewar J."/>
            <person name="Goldberg J."/>
            <person name="Griggs A."/>
            <person name="Gujja S."/>
            <person name="Hansen M."/>
            <person name="Howarth C."/>
            <person name="Imamovic A."/>
            <person name="Larimer J."/>
            <person name="Martinez D."/>
            <person name="Murphy C."/>
            <person name="Pearson M.D."/>
            <person name="Persinoti G."/>
            <person name="Poon T."/>
            <person name="Priest M."/>
            <person name="Roberts A.D."/>
            <person name="Saif S."/>
            <person name="Shea T.D."/>
            <person name="Sykes S.N."/>
            <person name="Wortman J."/>
            <person name="Nusbaum C."/>
            <person name="Birren B."/>
        </authorList>
    </citation>
    <scope>NUCLEOTIDE SEQUENCE [LARGE SCALE GENOMIC DNA]</scope>
    <source>
        <strain evidence="3 4">CBS 452.61</strain>
    </source>
</reference>
<accession>A0A022Y5S2</accession>
<evidence type="ECO:0008006" key="5">
    <source>
        <dbReference type="Google" id="ProtNLM"/>
    </source>
</evidence>
<feature type="signal peptide" evidence="2">
    <location>
        <begin position="1"/>
        <end position="19"/>
    </location>
</feature>
<gene>
    <name evidence="3" type="ORF">H105_00659</name>
</gene>
<dbReference type="EMBL" id="KK208731">
    <property type="protein sequence ID" value="EZF78265.1"/>
    <property type="molecule type" value="Genomic_DNA"/>
</dbReference>
<proteinExistence type="predicted"/>
<organism evidence="3 4">
    <name type="scientific">Trichophyton soudanense CBS 452.61</name>
    <dbReference type="NCBI Taxonomy" id="1215331"/>
    <lineage>
        <taxon>Eukaryota</taxon>
        <taxon>Fungi</taxon>
        <taxon>Dikarya</taxon>
        <taxon>Ascomycota</taxon>
        <taxon>Pezizomycotina</taxon>
        <taxon>Eurotiomycetes</taxon>
        <taxon>Eurotiomycetidae</taxon>
        <taxon>Onygenales</taxon>
        <taxon>Arthrodermataceae</taxon>
        <taxon>Trichophyton</taxon>
    </lineage>
</organism>
<evidence type="ECO:0000256" key="2">
    <source>
        <dbReference type="SAM" id="SignalP"/>
    </source>
</evidence>
<dbReference type="AlphaFoldDB" id="A0A022Y5S2"/>
<keyword evidence="2" id="KW-0732">Signal</keyword>
<keyword evidence="4" id="KW-1185">Reference proteome</keyword>
<feature type="chain" id="PRO_5001509488" description="SMP domain-containing protein" evidence="2">
    <location>
        <begin position="20"/>
        <end position="149"/>
    </location>
</feature>
<feature type="region of interest" description="Disordered" evidence="1">
    <location>
        <begin position="98"/>
        <end position="149"/>
    </location>
</feature>
<name>A0A022Y5S2_TRISD</name>
<evidence type="ECO:0000313" key="4">
    <source>
        <dbReference type="Proteomes" id="UP000023623"/>
    </source>
</evidence>
<feature type="compositionally biased region" description="Polar residues" evidence="1">
    <location>
        <begin position="103"/>
        <end position="123"/>
    </location>
</feature>
<dbReference type="HOGENOM" id="CLU_1751024_0_0_1"/>
<sequence length="149" mass="16087">MHQMFVISLLNWIIRPAAAAISETAAPAHISQPTLPGHPDPDSVRNAGRLIRGPIQVQRWINTRSDTSIARSTAAEVEAEVEAEVDDVEIASCDAVLRYPKGATQTTGHRRPTTSATPSSRCPQPTPTTNTNANDREFGPGRPTAKLTR</sequence>
<evidence type="ECO:0000256" key="1">
    <source>
        <dbReference type="SAM" id="MobiDB-lite"/>
    </source>
</evidence>
<protein>
    <recommendedName>
        <fullName evidence="5">SMP domain-containing protein</fullName>
    </recommendedName>
</protein>
<evidence type="ECO:0000313" key="3">
    <source>
        <dbReference type="EMBL" id="EZF78265.1"/>
    </source>
</evidence>
<dbReference type="Proteomes" id="UP000023623">
    <property type="component" value="Unassembled WGS sequence"/>
</dbReference>